<dbReference type="PROSITE" id="PS50263">
    <property type="entry name" value="CN_HYDROLASE"/>
    <property type="match status" value="1"/>
</dbReference>
<comment type="caution">
    <text evidence="4">The sequence shown here is derived from an EMBL/GenBank/DDBJ whole genome shotgun (WGS) entry which is preliminary data.</text>
</comment>
<keyword evidence="2 4" id="KW-0378">Hydrolase</keyword>
<proteinExistence type="inferred from homology"/>
<gene>
    <name evidence="4" type="ORF">HNQ41_000623</name>
</gene>
<evidence type="ECO:0000313" key="5">
    <source>
        <dbReference type="Proteomes" id="UP000551878"/>
    </source>
</evidence>
<dbReference type="Proteomes" id="UP000551878">
    <property type="component" value="Unassembled WGS sequence"/>
</dbReference>
<dbReference type="Pfam" id="PF00795">
    <property type="entry name" value="CN_hydrolase"/>
    <property type="match status" value="1"/>
</dbReference>
<name>A0A840QM73_9BACI</name>
<evidence type="ECO:0000313" key="4">
    <source>
        <dbReference type="EMBL" id="MBB5172479.1"/>
    </source>
</evidence>
<dbReference type="PROSITE" id="PS01227">
    <property type="entry name" value="UPF0012"/>
    <property type="match status" value="1"/>
</dbReference>
<dbReference type="InterPro" id="IPR036526">
    <property type="entry name" value="C-N_Hydrolase_sf"/>
</dbReference>
<comment type="similarity">
    <text evidence="1">Belongs to the carbon-nitrogen hydrolase superfamily. NIT1/NIT2 family.</text>
</comment>
<dbReference type="Gene3D" id="3.60.110.10">
    <property type="entry name" value="Carbon-nitrogen hydrolase"/>
    <property type="match status" value="1"/>
</dbReference>
<dbReference type="SUPFAM" id="SSF56317">
    <property type="entry name" value="Carbon-nitrogen hydrolase"/>
    <property type="match status" value="1"/>
</dbReference>
<keyword evidence="5" id="KW-1185">Reference proteome</keyword>
<evidence type="ECO:0000259" key="3">
    <source>
        <dbReference type="PROSITE" id="PS50263"/>
    </source>
</evidence>
<evidence type="ECO:0000256" key="2">
    <source>
        <dbReference type="ARBA" id="ARBA00022801"/>
    </source>
</evidence>
<dbReference type="EMBL" id="JACHHB010000002">
    <property type="protein sequence ID" value="MBB5172479.1"/>
    <property type="molecule type" value="Genomic_DNA"/>
</dbReference>
<organism evidence="4 5">
    <name type="scientific">Texcoconibacillus texcoconensis</name>
    <dbReference type="NCBI Taxonomy" id="1095777"/>
    <lineage>
        <taxon>Bacteria</taxon>
        <taxon>Bacillati</taxon>
        <taxon>Bacillota</taxon>
        <taxon>Bacilli</taxon>
        <taxon>Bacillales</taxon>
        <taxon>Bacillaceae</taxon>
        <taxon>Texcoconibacillus</taxon>
    </lineage>
</organism>
<dbReference type="AlphaFoldDB" id="A0A840QM73"/>
<dbReference type="PANTHER" id="PTHR43674:SF2">
    <property type="entry name" value="BETA-UREIDOPROPIONASE"/>
    <property type="match status" value="1"/>
</dbReference>
<dbReference type="InterPro" id="IPR001110">
    <property type="entry name" value="UPF0012_CS"/>
</dbReference>
<sequence length="274" mass="30503">MFHVAAIQMRSEMASVRENRVKAVKYVREAAENGARLIGLPELWVSGYHLQPEMFRAIAETAQGETVQLFQRLAQELHVVLVVPFPEREVDGADENIYVSVAVIDTDGRLCGVYRKSLLWGKEQRAFAAGGKHYPVFETALGNIGVLICYDIEFPEPARLLALQGAELVISPSVWSLQAEKRWDIQLPARALDNTYYVLGVNTVADGACGKSKLVDPRGEVLNEASPGEEEILYGVVDVDEIRKAREDVPYLDEYPHELTPGGSEKMREYIQGA</sequence>
<feature type="domain" description="CN hydrolase" evidence="3">
    <location>
        <begin position="2"/>
        <end position="239"/>
    </location>
</feature>
<reference evidence="4 5" key="1">
    <citation type="submission" date="2020-08" db="EMBL/GenBank/DDBJ databases">
        <title>Genomic Encyclopedia of Type Strains, Phase IV (KMG-IV): sequencing the most valuable type-strain genomes for metagenomic binning, comparative biology and taxonomic classification.</title>
        <authorList>
            <person name="Goeker M."/>
        </authorList>
    </citation>
    <scope>NUCLEOTIDE SEQUENCE [LARGE SCALE GENOMIC DNA]</scope>
    <source>
        <strain evidence="4 5">DSM 24696</strain>
    </source>
</reference>
<protein>
    <submittedName>
        <fullName evidence="4">Putative amidohydrolase</fullName>
    </submittedName>
</protein>
<dbReference type="PANTHER" id="PTHR43674">
    <property type="entry name" value="NITRILASE C965.09-RELATED"/>
    <property type="match status" value="1"/>
</dbReference>
<dbReference type="InterPro" id="IPR003010">
    <property type="entry name" value="C-N_Hydrolase"/>
</dbReference>
<dbReference type="GO" id="GO:0016811">
    <property type="term" value="F:hydrolase activity, acting on carbon-nitrogen (but not peptide) bonds, in linear amides"/>
    <property type="evidence" value="ECO:0007669"/>
    <property type="project" value="UniProtKB-ARBA"/>
</dbReference>
<dbReference type="RefSeq" id="WP_184662940.1">
    <property type="nucleotide sequence ID" value="NZ_JACHHB010000002.1"/>
</dbReference>
<accession>A0A840QM73</accession>
<evidence type="ECO:0000256" key="1">
    <source>
        <dbReference type="ARBA" id="ARBA00010613"/>
    </source>
</evidence>
<dbReference type="InterPro" id="IPR050345">
    <property type="entry name" value="Aliph_Amidase/BUP"/>
</dbReference>